<organism evidence="1 2">
    <name type="scientific">Belliella calami</name>
    <dbReference type="NCBI Taxonomy" id="2923436"/>
    <lineage>
        <taxon>Bacteria</taxon>
        <taxon>Pseudomonadati</taxon>
        <taxon>Bacteroidota</taxon>
        <taxon>Cytophagia</taxon>
        <taxon>Cytophagales</taxon>
        <taxon>Cyclobacteriaceae</taxon>
        <taxon>Belliella</taxon>
    </lineage>
</organism>
<name>A0ABS9UTZ0_9BACT</name>
<comment type="caution">
    <text evidence="1">The sequence shown here is derived from an EMBL/GenBank/DDBJ whole genome shotgun (WGS) entry which is preliminary data.</text>
</comment>
<keyword evidence="2" id="KW-1185">Reference proteome</keyword>
<dbReference type="Proteomes" id="UP001165488">
    <property type="component" value="Unassembled WGS sequence"/>
</dbReference>
<proteinExistence type="predicted"/>
<gene>
    <name evidence="1" type="ORF">MM236_19025</name>
</gene>
<reference evidence="1" key="1">
    <citation type="submission" date="2022-03" db="EMBL/GenBank/DDBJ databases">
        <title>De novo assembled genomes of Belliella spp. (Cyclobacteriaceae) strains.</title>
        <authorList>
            <person name="Szabo A."/>
            <person name="Korponai K."/>
            <person name="Felfoldi T."/>
        </authorList>
    </citation>
    <scope>NUCLEOTIDE SEQUENCE</scope>
    <source>
        <strain evidence="1">DSM 107340</strain>
    </source>
</reference>
<dbReference type="RefSeq" id="WP_241276589.1">
    <property type="nucleotide sequence ID" value="NZ_JAKZGS010000028.1"/>
</dbReference>
<dbReference type="EMBL" id="JAKZGS010000028">
    <property type="protein sequence ID" value="MCH7400096.1"/>
    <property type="molecule type" value="Genomic_DNA"/>
</dbReference>
<accession>A0ABS9UTZ0</accession>
<sequence length="126" mass="15283">MKTISPNTHIGKIRTEQRSDMSQVCNILGWTPEQYCRYQFKQYCAFVEALSTDWPKIREQILYSPVFRGFWNNEWANRDKYEFLSFAPDNADHSYNLSEYLFIHDHERLLEEDQFMIKYNNILKIL</sequence>
<evidence type="ECO:0000313" key="2">
    <source>
        <dbReference type="Proteomes" id="UP001165488"/>
    </source>
</evidence>
<evidence type="ECO:0000313" key="1">
    <source>
        <dbReference type="EMBL" id="MCH7400096.1"/>
    </source>
</evidence>
<protein>
    <submittedName>
        <fullName evidence="1">Uncharacterized protein</fullName>
    </submittedName>
</protein>